<comment type="similarity">
    <text evidence="4 19">In the C-terminal section; belongs to the NnrD/CARKD family.</text>
</comment>
<dbReference type="SUPFAM" id="SSF53613">
    <property type="entry name" value="Ribokinase-like"/>
    <property type="match status" value="1"/>
</dbReference>
<accession>A0A564W8X7</accession>
<evidence type="ECO:0000256" key="4">
    <source>
        <dbReference type="ARBA" id="ARBA00009524"/>
    </source>
</evidence>
<evidence type="ECO:0000256" key="2">
    <source>
        <dbReference type="ARBA" id="ARBA00000909"/>
    </source>
</evidence>
<dbReference type="GO" id="GO:0005524">
    <property type="term" value="F:ATP binding"/>
    <property type="evidence" value="ECO:0007669"/>
    <property type="project" value="UniProtKB-UniRule"/>
</dbReference>
<feature type="binding site" evidence="17">
    <location>
        <position position="369"/>
    </location>
    <ligand>
        <name>(6S)-NADPHX</name>
        <dbReference type="ChEBI" id="CHEBI:64076"/>
    </ligand>
</feature>
<dbReference type="CDD" id="cd01171">
    <property type="entry name" value="YXKO-related"/>
    <property type="match status" value="1"/>
</dbReference>
<dbReference type="PANTHER" id="PTHR12592:SF0">
    <property type="entry name" value="ATP-DEPENDENT (S)-NAD(P)H-HYDRATE DEHYDRATASE"/>
    <property type="match status" value="1"/>
</dbReference>
<keyword evidence="10 17" id="KW-0520">NAD</keyword>
<dbReference type="GO" id="GO:0110051">
    <property type="term" value="P:metabolite repair"/>
    <property type="evidence" value="ECO:0007669"/>
    <property type="project" value="TreeGrafter"/>
</dbReference>
<evidence type="ECO:0000256" key="15">
    <source>
        <dbReference type="ARBA" id="ARBA00048238"/>
    </source>
</evidence>
<evidence type="ECO:0000313" key="23">
    <source>
        <dbReference type="Proteomes" id="UP000326641"/>
    </source>
</evidence>
<comment type="similarity">
    <text evidence="17">Belongs to the NnrD/CARKD family.</text>
</comment>
<comment type="cofactor">
    <cofactor evidence="18 19">
        <name>K(+)</name>
        <dbReference type="ChEBI" id="CHEBI:29103"/>
    </cofactor>
    <text evidence="18 19">Binds 1 potassium ion per subunit.</text>
</comment>
<feature type="binding site" evidence="18">
    <location>
        <begin position="125"/>
        <end position="131"/>
    </location>
    <ligand>
        <name>(6S)-NADPHX</name>
        <dbReference type="ChEBI" id="CHEBI:64076"/>
    </ligand>
</feature>
<comment type="caution">
    <text evidence="18">Lacks conserved residue(s) required for the propagation of feature annotation.</text>
</comment>
<dbReference type="EMBL" id="UXAT02000001">
    <property type="protein sequence ID" value="VUX44909.1"/>
    <property type="molecule type" value="Genomic_DNA"/>
</dbReference>
<dbReference type="AlphaFoldDB" id="A0A564W8X7"/>
<comment type="cofactor">
    <cofactor evidence="17">
        <name>Mg(2+)</name>
        <dbReference type="ChEBI" id="CHEBI:18420"/>
    </cofactor>
</comment>
<dbReference type="InterPro" id="IPR000631">
    <property type="entry name" value="CARKD"/>
</dbReference>
<dbReference type="InterPro" id="IPR017953">
    <property type="entry name" value="Carbohydrate_kinase_pred_CS"/>
</dbReference>
<feature type="binding site" evidence="18">
    <location>
        <position position="121"/>
    </location>
    <ligand>
        <name>K(+)</name>
        <dbReference type="ChEBI" id="CHEBI:29103"/>
    </ligand>
</feature>
<dbReference type="GO" id="GO:0052856">
    <property type="term" value="F:NAD(P)HX epimerase activity"/>
    <property type="evidence" value="ECO:0007669"/>
    <property type="project" value="UniProtKB-UniRule"/>
</dbReference>
<protein>
    <recommendedName>
        <fullName evidence="19">Bifunctional NAD(P)H-hydrate repair enzyme</fullName>
    </recommendedName>
    <alternativeName>
        <fullName evidence="19">Nicotinamide nucleotide repair protein</fullName>
    </alternativeName>
    <domain>
        <recommendedName>
            <fullName evidence="19">ADP-dependent (S)-NAD(P)H-hydrate dehydratase</fullName>
            <ecNumber evidence="19">4.2.1.136</ecNumber>
        </recommendedName>
        <alternativeName>
            <fullName evidence="19">ADP-dependent NAD(P)HX dehydratase</fullName>
        </alternativeName>
    </domain>
    <domain>
        <recommendedName>
            <fullName evidence="19">NAD(P)H-hydrate epimerase</fullName>
            <ecNumber evidence="19">5.1.99.6</ecNumber>
        </recommendedName>
    </domain>
</protein>
<keyword evidence="5 18" id="KW-0479">Metal-binding</keyword>
<feature type="binding site" evidence="17">
    <location>
        <begin position="406"/>
        <end position="410"/>
    </location>
    <ligand>
        <name>AMP</name>
        <dbReference type="ChEBI" id="CHEBI:456215"/>
    </ligand>
</feature>
<comment type="similarity">
    <text evidence="3 19">In the N-terminal section; belongs to the NnrE/AIBP family.</text>
</comment>
<keyword evidence="13" id="KW-0511">Multifunctional enzyme</keyword>
<evidence type="ECO:0000256" key="8">
    <source>
        <dbReference type="ARBA" id="ARBA00022857"/>
    </source>
</evidence>
<dbReference type="Pfam" id="PF01256">
    <property type="entry name" value="Carb_kinase"/>
    <property type="match status" value="1"/>
</dbReference>
<comment type="catalytic activity">
    <reaction evidence="1 18 19">
        <text>(6R)-NADHX = (6S)-NADHX</text>
        <dbReference type="Rhea" id="RHEA:32215"/>
        <dbReference type="ChEBI" id="CHEBI:64074"/>
        <dbReference type="ChEBI" id="CHEBI:64075"/>
        <dbReference type="EC" id="5.1.99.6"/>
    </reaction>
</comment>
<evidence type="ECO:0000256" key="1">
    <source>
        <dbReference type="ARBA" id="ARBA00000013"/>
    </source>
</evidence>
<dbReference type="PIRSF" id="PIRSF017184">
    <property type="entry name" value="Nnr"/>
    <property type="match status" value="1"/>
</dbReference>
<evidence type="ECO:0000259" key="21">
    <source>
        <dbReference type="PROSITE" id="PS51385"/>
    </source>
</evidence>
<evidence type="ECO:0000256" key="19">
    <source>
        <dbReference type="PIRNR" id="PIRNR017184"/>
    </source>
</evidence>
<evidence type="ECO:0000256" key="5">
    <source>
        <dbReference type="ARBA" id="ARBA00022723"/>
    </source>
</evidence>
<dbReference type="Pfam" id="PF03853">
    <property type="entry name" value="YjeF_N"/>
    <property type="match status" value="1"/>
</dbReference>
<evidence type="ECO:0000256" key="16">
    <source>
        <dbReference type="ARBA" id="ARBA00049209"/>
    </source>
</evidence>
<dbReference type="HAMAP" id="MF_01965">
    <property type="entry name" value="NADHX_dehydratase"/>
    <property type="match status" value="1"/>
</dbReference>
<dbReference type="GO" id="GO:0052855">
    <property type="term" value="F:ADP-dependent NAD(P)H-hydrate dehydratase activity"/>
    <property type="evidence" value="ECO:0007669"/>
    <property type="project" value="UniProtKB-UniRule"/>
</dbReference>
<feature type="binding site" evidence="18">
    <location>
        <position position="154"/>
    </location>
    <ligand>
        <name>(6S)-NADPHX</name>
        <dbReference type="ChEBI" id="CHEBI:64076"/>
    </ligand>
</feature>
<dbReference type="InterPro" id="IPR030677">
    <property type="entry name" value="Nnr"/>
</dbReference>
<dbReference type="NCBIfam" id="TIGR00197">
    <property type="entry name" value="yjeF_nterm"/>
    <property type="match status" value="1"/>
</dbReference>
<sequence>MAAADCALLSVEEMYRADSLAMQGGVPGLTLMEAAGTAIARAIRKRWRPRPVAVLCGPGNNGGDGFVVGRLLAAEGWPVRLGLLGAPDALKGDAGANAARWRRPIQPLHPDLLAGDPLVVDALFGAGLARPLDGITRTLIEAINARDLDCIGVDVPSGVHGDSGEVLGVAPRCRLTVTFFRTKPGHLLLPGRALCGELIVADIGIPAATLERIRPATFANAPALWQEHLPRPARAGNKYHRGHAVVVGGEEMTGAARLAAEAARRIGAGLVTIAAAPAVHAIYAAGRPGTIVARIADAKALHELCSDPRRNAILIGPGAGVSAQTRERVLMLLGLAKPCVLDADALTVFRDDPESLFAAIKAPCVLTPHEGEFARLFADSGDKLARDKLARARAAAARSGAVVLLKGADTVIAAADGQAAINANAPPTLATAGSGDVLAGMILGLLAQEVPAFMAAAAAVWLHGQAASVVGPGLIAEDLIDAVPQACAELATAAHRDGHPKPARHRKAEP</sequence>
<evidence type="ECO:0000256" key="7">
    <source>
        <dbReference type="ARBA" id="ARBA00022840"/>
    </source>
</evidence>
<evidence type="ECO:0000256" key="13">
    <source>
        <dbReference type="ARBA" id="ARBA00023268"/>
    </source>
</evidence>
<comment type="function">
    <text evidence="18">Catalyzes the epimerization of the S- and R-forms of NAD(P)HX, a damaged form of NAD(P)H that is a result of enzymatic or heat-dependent hydration. This is a prerequisite for the S-specific NAD(P)H-hydrate dehydratase to allow the repair of both epimers of NAD(P)HX.</text>
</comment>
<evidence type="ECO:0000256" key="10">
    <source>
        <dbReference type="ARBA" id="ARBA00023027"/>
    </source>
</evidence>
<dbReference type="Proteomes" id="UP000326641">
    <property type="component" value="Unassembled WGS sequence"/>
</dbReference>
<keyword evidence="7 17" id="KW-0067">ATP-binding</keyword>
<dbReference type="InterPro" id="IPR029056">
    <property type="entry name" value="Ribokinase-like"/>
</dbReference>
<feature type="binding site" evidence="18">
    <location>
        <begin position="60"/>
        <end position="64"/>
    </location>
    <ligand>
        <name>(6S)-NADPHX</name>
        <dbReference type="ChEBI" id="CHEBI:64076"/>
    </ligand>
</feature>
<comment type="catalytic activity">
    <reaction evidence="16 17 19">
        <text>(6S)-NADPHX + ADP = AMP + phosphate + NADPH + H(+)</text>
        <dbReference type="Rhea" id="RHEA:32235"/>
        <dbReference type="ChEBI" id="CHEBI:15378"/>
        <dbReference type="ChEBI" id="CHEBI:43474"/>
        <dbReference type="ChEBI" id="CHEBI:57783"/>
        <dbReference type="ChEBI" id="CHEBI:64076"/>
        <dbReference type="ChEBI" id="CHEBI:456215"/>
        <dbReference type="ChEBI" id="CHEBI:456216"/>
        <dbReference type="EC" id="4.2.1.136"/>
    </reaction>
</comment>
<comment type="function">
    <text evidence="14 19">Bifunctional enzyme that catalyzes the epimerization of the S- and R-forms of NAD(P)HX and the dehydration of the S-form of NAD(P)HX at the expense of ADP, which is converted to AMP. This allows the repair of both epimers of NAD(P)HX, a damaged form of NAD(P)H that is a result of enzymatic or heat-dependent hydration.</text>
</comment>
<keyword evidence="9 18" id="KW-0630">Potassium</keyword>
<feature type="domain" description="YjeF C-terminal" evidence="20">
    <location>
        <begin position="221"/>
        <end position="490"/>
    </location>
</feature>
<dbReference type="EC" id="4.2.1.136" evidence="19"/>
<feature type="binding site" evidence="17">
    <location>
        <position position="318"/>
    </location>
    <ligand>
        <name>(6S)-NADPHX</name>
        <dbReference type="ChEBI" id="CHEBI:64076"/>
    </ligand>
</feature>
<evidence type="ECO:0000256" key="11">
    <source>
        <dbReference type="ARBA" id="ARBA00023235"/>
    </source>
</evidence>
<dbReference type="NCBIfam" id="TIGR00196">
    <property type="entry name" value="yjeF_cterm"/>
    <property type="match status" value="1"/>
</dbReference>
<reference evidence="22" key="1">
    <citation type="submission" date="2018-11" db="EMBL/GenBank/DDBJ databases">
        <authorList>
            <person name="Onetto C."/>
        </authorList>
    </citation>
    <scope>NUCLEOTIDE SEQUENCE [LARGE SCALE GENOMIC DNA]</scope>
</reference>
<dbReference type="SUPFAM" id="SSF64153">
    <property type="entry name" value="YjeF N-terminal domain-like"/>
    <property type="match status" value="1"/>
</dbReference>
<comment type="caution">
    <text evidence="22">The sequence shown here is derived from an EMBL/GenBank/DDBJ whole genome shotgun (WGS) entry which is preliminary data.</text>
</comment>
<feature type="binding site" evidence="17">
    <location>
        <position position="436"/>
    </location>
    <ligand>
        <name>(6S)-NADPHX</name>
        <dbReference type="ChEBI" id="CHEBI:64076"/>
    </ligand>
</feature>
<evidence type="ECO:0000256" key="9">
    <source>
        <dbReference type="ARBA" id="ARBA00022958"/>
    </source>
</evidence>
<dbReference type="PROSITE" id="PS01050">
    <property type="entry name" value="YJEF_C_2"/>
    <property type="match status" value="1"/>
</dbReference>
<organism evidence="22 23">
    <name type="scientific">Candidatus Defluviicoccus seviourii</name>
    <dbReference type="NCBI Taxonomy" id="2565273"/>
    <lineage>
        <taxon>Bacteria</taxon>
        <taxon>Pseudomonadati</taxon>
        <taxon>Pseudomonadota</taxon>
        <taxon>Alphaproteobacteria</taxon>
        <taxon>Rhodospirillales</taxon>
        <taxon>Rhodospirillaceae</taxon>
        <taxon>Defluviicoccus</taxon>
    </lineage>
</organism>
<dbReference type="EC" id="5.1.99.6" evidence="19"/>
<evidence type="ECO:0000256" key="6">
    <source>
        <dbReference type="ARBA" id="ARBA00022741"/>
    </source>
</evidence>
<dbReference type="InterPro" id="IPR036652">
    <property type="entry name" value="YjeF_N_dom_sf"/>
</dbReference>
<evidence type="ECO:0000256" key="12">
    <source>
        <dbReference type="ARBA" id="ARBA00023239"/>
    </source>
</evidence>
<name>A0A564W8X7_9PROT</name>
<comment type="function">
    <text evidence="17">Catalyzes the dehydration of the S-form of NAD(P)HX at the expense of ADP, which is converted to AMP. Together with NAD(P)HX epimerase, which catalyzes the epimerization of the S- and R-forms, the enzyme allows the repair of both epimers of NAD(P)HX, a damaged form of NAD(P)H that is a result of enzymatic or heat-dependent hydration.</text>
</comment>
<proteinExistence type="inferred from homology"/>
<keyword evidence="23" id="KW-1185">Reference proteome</keyword>
<feature type="binding site" evidence="18">
    <location>
        <position position="61"/>
    </location>
    <ligand>
        <name>K(+)</name>
        <dbReference type="ChEBI" id="CHEBI:29103"/>
    </ligand>
</feature>
<dbReference type="GO" id="GO:0046496">
    <property type="term" value="P:nicotinamide nucleotide metabolic process"/>
    <property type="evidence" value="ECO:0007669"/>
    <property type="project" value="UniProtKB-UniRule"/>
</dbReference>
<dbReference type="HAMAP" id="MF_01966">
    <property type="entry name" value="NADHX_epimerase"/>
    <property type="match status" value="1"/>
</dbReference>
<dbReference type="GO" id="GO:0046872">
    <property type="term" value="F:metal ion binding"/>
    <property type="evidence" value="ECO:0007669"/>
    <property type="project" value="UniProtKB-UniRule"/>
</dbReference>
<evidence type="ECO:0000313" key="22">
    <source>
        <dbReference type="EMBL" id="VUX44909.1"/>
    </source>
</evidence>
<gene>
    <name evidence="18 22" type="primary">nnrE</name>
    <name evidence="17" type="synonym">nnrD</name>
    <name evidence="22" type="ORF">DF3PA_10034</name>
</gene>
<keyword evidence="12 17" id="KW-0456">Lyase</keyword>
<feature type="binding site" evidence="17">
    <location>
        <position position="435"/>
    </location>
    <ligand>
        <name>AMP</name>
        <dbReference type="ChEBI" id="CHEBI:456215"/>
    </ligand>
</feature>
<dbReference type="Gene3D" id="3.40.1190.20">
    <property type="match status" value="1"/>
</dbReference>
<comment type="catalytic activity">
    <reaction evidence="15 17 19">
        <text>(6S)-NADHX + ADP = AMP + phosphate + NADH + H(+)</text>
        <dbReference type="Rhea" id="RHEA:32223"/>
        <dbReference type="ChEBI" id="CHEBI:15378"/>
        <dbReference type="ChEBI" id="CHEBI:43474"/>
        <dbReference type="ChEBI" id="CHEBI:57945"/>
        <dbReference type="ChEBI" id="CHEBI:64074"/>
        <dbReference type="ChEBI" id="CHEBI:456215"/>
        <dbReference type="ChEBI" id="CHEBI:456216"/>
        <dbReference type="EC" id="4.2.1.136"/>
    </reaction>
</comment>
<feature type="binding site" evidence="18">
    <location>
        <position position="157"/>
    </location>
    <ligand>
        <name>K(+)</name>
        <dbReference type="ChEBI" id="CHEBI:29103"/>
    </ligand>
</feature>
<comment type="catalytic activity">
    <reaction evidence="2 18 19">
        <text>(6R)-NADPHX = (6S)-NADPHX</text>
        <dbReference type="Rhea" id="RHEA:32227"/>
        <dbReference type="ChEBI" id="CHEBI:64076"/>
        <dbReference type="ChEBI" id="CHEBI:64077"/>
        <dbReference type="EC" id="5.1.99.6"/>
    </reaction>
</comment>
<feature type="binding site" evidence="17">
    <location>
        <position position="255"/>
    </location>
    <ligand>
        <name>(6S)-NADPHX</name>
        <dbReference type="ChEBI" id="CHEBI:64076"/>
    </ligand>
</feature>
<comment type="similarity">
    <text evidence="18">Belongs to the NnrE/AIBP family.</text>
</comment>
<evidence type="ECO:0000256" key="17">
    <source>
        <dbReference type="HAMAP-Rule" id="MF_01965"/>
    </source>
</evidence>
<evidence type="ECO:0000256" key="18">
    <source>
        <dbReference type="HAMAP-Rule" id="MF_01966"/>
    </source>
</evidence>
<dbReference type="InterPro" id="IPR004443">
    <property type="entry name" value="YjeF_N_dom"/>
</dbReference>
<keyword evidence="6 17" id="KW-0547">Nucleotide-binding</keyword>
<keyword evidence="11 18" id="KW-0413">Isomerase</keyword>
<comment type="subunit">
    <text evidence="17">Homotetramer.</text>
</comment>
<dbReference type="PANTHER" id="PTHR12592">
    <property type="entry name" value="ATP-DEPENDENT (S)-NAD(P)H-HYDRATE DEHYDRATASE FAMILY MEMBER"/>
    <property type="match status" value="1"/>
</dbReference>
<dbReference type="PROSITE" id="PS51385">
    <property type="entry name" value="YJEF_N"/>
    <property type="match status" value="1"/>
</dbReference>
<keyword evidence="8 17" id="KW-0521">NADP</keyword>
<dbReference type="PROSITE" id="PS51383">
    <property type="entry name" value="YJEF_C_3"/>
    <property type="match status" value="1"/>
</dbReference>
<evidence type="ECO:0000256" key="14">
    <source>
        <dbReference type="ARBA" id="ARBA00025153"/>
    </source>
</evidence>
<dbReference type="Gene3D" id="3.40.50.10260">
    <property type="entry name" value="YjeF N-terminal domain"/>
    <property type="match status" value="1"/>
</dbReference>
<feature type="domain" description="YjeF N-terminal" evidence="21">
    <location>
        <begin position="14"/>
        <end position="211"/>
    </location>
</feature>
<evidence type="ECO:0000256" key="3">
    <source>
        <dbReference type="ARBA" id="ARBA00006001"/>
    </source>
</evidence>
<evidence type="ECO:0000259" key="20">
    <source>
        <dbReference type="PROSITE" id="PS51383"/>
    </source>
</evidence>